<evidence type="ECO:0000313" key="5">
    <source>
        <dbReference type="Proteomes" id="UP001431693"/>
    </source>
</evidence>
<feature type="transmembrane region" description="Helical" evidence="1">
    <location>
        <begin position="317"/>
        <end position="337"/>
    </location>
</feature>
<organism evidence="4 5">
    <name type="scientific">Kribbibacterium absianum</name>
    <dbReference type="NCBI Taxonomy" id="3044210"/>
    <lineage>
        <taxon>Bacteria</taxon>
        <taxon>Bacillati</taxon>
        <taxon>Actinomycetota</taxon>
        <taxon>Coriobacteriia</taxon>
        <taxon>Coriobacteriales</taxon>
        <taxon>Kribbibacteriaceae</taxon>
        <taxon>Kribbibacterium</taxon>
    </lineage>
</organism>
<keyword evidence="1" id="KW-1133">Transmembrane helix</keyword>
<dbReference type="InterPro" id="IPR056074">
    <property type="entry name" value="DUF7657"/>
</dbReference>
<feature type="transmembrane region" description="Helical" evidence="1">
    <location>
        <begin position="238"/>
        <end position="255"/>
    </location>
</feature>
<dbReference type="Proteomes" id="UP001431693">
    <property type="component" value="Unassembled WGS sequence"/>
</dbReference>
<feature type="transmembrane region" description="Helical" evidence="1">
    <location>
        <begin position="286"/>
        <end position="305"/>
    </location>
</feature>
<reference evidence="4" key="1">
    <citation type="submission" date="2023-05" db="EMBL/GenBank/DDBJ databases">
        <title>[olsenella] sp. nov., isolated from a pig farm feces dump.</title>
        <authorList>
            <person name="Chang Y.-H."/>
        </authorList>
    </citation>
    <scope>NUCLEOTIDE SEQUENCE</scope>
    <source>
        <strain evidence="4">YH-ols2217</strain>
    </source>
</reference>
<sequence length="701" mass="76168">MRVLVLAVTVTFAAMCLSLFCAIAGQSGLTLQSFVTAPTTWLGFLGWAVGLCALIGFVSMASVLDFAFHHRIFIGIATIVLCVFFNVSGSSIGMWATPSGCNLASENAGLLFGTARGIRTDEWLVLTPFFSAQGATGFPLISETIRGASTVTSVVYALPSWSLPILFHPFLAGFLLLGFDRGLAFFWSARLVCLFLASTELGLLLFRRRRGIAMAFGLVCTFAPHAQWWIAINGIAELFIFGSMLVVLLHRFLAAETARQRWLCAVGLFWCAGCYLWILYPAWQILFFYVFLLLGAGIAIQWFRAGGRLSLWQWMPPLAVCGIFWIGLMGACAWLGWPAIQATLSTVYPGARDVSGGDGPSLVKSIFSYLSALGLAPAGAGLTTASSFFTFFPLGLVFGIASCLRRDKLSIALASLAACFLLFMYVEIPVWLAKITFLSQVLTERCPMAIGYIETLLCFRALTLASGGDRKTRRYYGVALALALVLGLGLTVRASQSYPYPLVLLCLLFGCPLVLFVGNLGCFLAAPCTGRARRTALACAVMLCVLPGALANPIQQGTAILTDSSSARVIRELVASDPDALWASERNEVAQYCVANGAATINSVNVYPDLERWHRVDPTGRYEDIYNRYAHIRVNVQDEHATTFELVQADLFSVDLSVEDVRTLGIDYYVSSQDMTALDSADVAFTPVASLEGGWTIYHVE</sequence>
<dbReference type="RefSeq" id="WP_283713341.1">
    <property type="nucleotide sequence ID" value="NZ_JASJEW010000003.1"/>
</dbReference>
<protein>
    <recommendedName>
        <fullName evidence="6">Glycosyltransferase RgtA/B/C/D-like domain-containing protein</fullName>
    </recommendedName>
</protein>
<proteinExistence type="predicted"/>
<feature type="transmembrane region" description="Helical" evidence="1">
    <location>
        <begin position="72"/>
        <end position="96"/>
    </location>
</feature>
<feature type="transmembrane region" description="Helical" evidence="1">
    <location>
        <begin position="366"/>
        <end position="397"/>
    </location>
</feature>
<gene>
    <name evidence="4" type="ORF">QJ043_08830</name>
</gene>
<feature type="transmembrane region" description="Helical" evidence="1">
    <location>
        <begin position="262"/>
        <end position="280"/>
    </location>
</feature>
<feature type="domain" description="DUF7654" evidence="2">
    <location>
        <begin position="561"/>
        <end position="700"/>
    </location>
</feature>
<feature type="transmembrane region" description="Helical" evidence="1">
    <location>
        <begin position="185"/>
        <end position="206"/>
    </location>
</feature>
<feature type="transmembrane region" description="Helical" evidence="1">
    <location>
        <begin position="409"/>
        <end position="428"/>
    </location>
</feature>
<feature type="domain" description="DUF7657" evidence="3">
    <location>
        <begin position="70"/>
        <end position="462"/>
    </location>
</feature>
<evidence type="ECO:0000313" key="4">
    <source>
        <dbReference type="EMBL" id="MDJ1130177.1"/>
    </source>
</evidence>
<dbReference type="Pfam" id="PF24677">
    <property type="entry name" value="DUF7657"/>
    <property type="match status" value="1"/>
</dbReference>
<evidence type="ECO:0008006" key="6">
    <source>
        <dbReference type="Google" id="ProtNLM"/>
    </source>
</evidence>
<evidence type="ECO:0000259" key="3">
    <source>
        <dbReference type="Pfam" id="PF24677"/>
    </source>
</evidence>
<accession>A0ABT6ZM89</accession>
<dbReference type="InterPro" id="IPR056071">
    <property type="entry name" value="DUF7654"/>
</dbReference>
<feature type="transmembrane region" description="Helical" evidence="1">
    <location>
        <begin position="40"/>
        <end position="60"/>
    </location>
</feature>
<keyword evidence="1" id="KW-0472">Membrane</keyword>
<feature type="transmembrane region" description="Helical" evidence="1">
    <location>
        <begin position="500"/>
        <end position="524"/>
    </location>
</feature>
<keyword evidence="5" id="KW-1185">Reference proteome</keyword>
<dbReference type="EMBL" id="JASJEX010000004">
    <property type="protein sequence ID" value="MDJ1130177.1"/>
    <property type="molecule type" value="Genomic_DNA"/>
</dbReference>
<name>A0ABT6ZM89_9ACTN</name>
<evidence type="ECO:0000259" key="2">
    <source>
        <dbReference type="Pfam" id="PF24672"/>
    </source>
</evidence>
<feature type="transmembrane region" description="Helical" evidence="1">
    <location>
        <begin position="154"/>
        <end position="179"/>
    </location>
</feature>
<evidence type="ECO:0000256" key="1">
    <source>
        <dbReference type="SAM" id="Phobius"/>
    </source>
</evidence>
<feature type="transmembrane region" description="Helical" evidence="1">
    <location>
        <begin position="448"/>
        <end position="468"/>
    </location>
</feature>
<comment type="caution">
    <text evidence="4">The sequence shown here is derived from an EMBL/GenBank/DDBJ whole genome shotgun (WGS) entry which is preliminary data.</text>
</comment>
<feature type="transmembrane region" description="Helical" evidence="1">
    <location>
        <begin position="475"/>
        <end position="494"/>
    </location>
</feature>
<dbReference type="Pfam" id="PF24672">
    <property type="entry name" value="DUF7654"/>
    <property type="match status" value="1"/>
</dbReference>
<keyword evidence="1" id="KW-0812">Transmembrane</keyword>